<dbReference type="AlphaFoldDB" id="W7IU94"/>
<organism evidence="1 2">
    <name type="scientific">Actinokineospora spheciospongiae</name>
    <dbReference type="NCBI Taxonomy" id="909613"/>
    <lineage>
        <taxon>Bacteria</taxon>
        <taxon>Bacillati</taxon>
        <taxon>Actinomycetota</taxon>
        <taxon>Actinomycetes</taxon>
        <taxon>Pseudonocardiales</taxon>
        <taxon>Pseudonocardiaceae</taxon>
        <taxon>Actinokineospora</taxon>
    </lineage>
</organism>
<comment type="caution">
    <text evidence="1">The sequence shown here is derived from an EMBL/GenBank/DDBJ whole genome shotgun (WGS) entry which is preliminary data.</text>
</comment>
<name>W7IU94_9PSEU</name>
<protein>
    <recommendedName>
        <fullName evidence="3">Immunity protein Imm1</fullName>
    </recommendedName>
</protein>
<evidence type="ECO:0000313" key="2">
    <source>
        <dbReference type="Proteomes" id="UP000019277"/>
    </source>
</evidence>
<proteinExistence type="predicted"/>
<dbReference type="Pfam" id="PF14430">
    <property type="entry name" value="Imm1"/>
    <property type="match status" value="1"/>
</dbReference>
<dbReference type="eggNOG" id="ENOG5031YAJ">
    <property type="taxonomic scope" value="Bacteria"/>
</dbReference>
<accession>A0A8E2WVX4</accession>
<dbReference type="RefSeq" id="WP_035278745.1">
    <property type="nucleotide sequence ID" value="NZ_AYXG01000028.1"/>
</dbReference>
<dbReference type="EMBL" id="AYXG01000028">
    <property type="protein sequence ID" value="EWC63943.1"/>
    <property type="molecule type" value="Genomic_DNA"/>
</dbReference>
<dbReference type="OrthoDB" id="3698257at2"/>
<dbReference type="InterPro" id="IPR025680">
    <property type="entry name" value="DddI"/>
</dbReference>
<accession>W7IU94</accession>
<keyword evidence="2" id="KW-1185">Reference proteome</keyword>
<dbReference type="Proteomes" id="UP000019277">
    <property type="component" value="Unassembled WGS sequence"/>
</dbReference>
<reference evidence="1 2" key="1">
    <citation type="journal article" date="2014" name="Genome Announc.">
        <title>Draft Genome Sequence of the Antitrypanosomally Active Sponge-Associated Bacterium Actinokineospora sp. Strain EG49.</title>
        <authorList>
            <person name="Harjes J."/>
            <person name="Ryu T."/>
            <person name="Abdelmohsen U.R."/>
            <person name="Moitinho-Silva L."/>
            <person name="Horn H."/>
            <person name="Ravasi T."/>
            <person name="Hentschel U."/>
        </authorList>
    </citation>
    <scope>NUCLEOTIDE SEQUENCE [LARGE SCALE GENOMIC DNA]</scope>
    <source>
        <strain evidence="1 2">EG49</strain>
    </source>
</reference>
<evidence type="ECO:0000313" key="1">
    <source>
        <dbReference type="EMBL" id="EWC63943.1"/>
    </source>
</evidence>
<evidence type="ECO:0008006" key="3">
    <source>
        <dbReference type="Google" id="ProtNLM"/>
    </source>
</evidence>
<sequence length="141" mass="15596">MTTPLTHNPFLFFAMIPPGVDLVAQVRELNDAGVEIPWAWSLSRERIDLRNREQGVLTFGVNNTVGVLEWGLSAAAYVPTIGTNDEWSGYYLAGMDETNIPPYAEVPVDTVYAAVAEFLTTGERPTCVQWKEAASLLSQFE</sequence>
<gene>
    <name evidence="1" type="ORF">UO65_0773</name>
</gene>